<reference evidence="2" key="1">
    <citation type="journal article" date="2023" name="G3 (Bethesda)">
        <title>Whole genome assemblies of Zophobas morio and Tenebrio molitor.</title>
        <authorList>
            <person name="Kaur S."/>
            <person name="Stinson S.A."/>
            <person name="diCenzo G.C."/>
        </authorList>
    </citation>
    <scope>NUCLEOTIDE SEQUENCE</scope>
    <source>
        <strain evidence="2">QUZm001</strain>
    </source>
</reference>
<accession>A0AA38IK64</accession>
<evidence type="ECO:0000313" key="2">
    <source>
        <dbReference type="EMBL" id="KAJ3655511.1"/>
    </source>
</evidence>
<comment type="caution">
    <text evidence="2">The sequence shown here is derived from an EMBL/GenBank/DDBJ whole genome shotgun (WGS) entry which is preliminary data.</text>
</comment>
<proteinExistence type="predicted"/>
<evidence type="ECO:0000256" key="1">
    <source>
        <dbReference type="SAM" id="MobiDB-lite"/>
    </source>
</evidence>
<dbReference type="EMBL" id="JALNTZ010000004">
    <property type="protein sequence ID" value="KAJ3655511.1"/>
    <property type="molecule type" value="Genomic_DNA"/>
</dbReference>
<organism evidence="2 3">
    <name type="scientific">Zophobas morio</name>
    <dbReference type="NCBI Taxonomy" id="2755281"/>
    <lineage>
        <taxon>Eukaryota</taxon>
        <taxon>Metazoa</taxon>
        <taxon>Ecdysozoa</taxon>
        <taxon>Arthropoda</taxon>
        <taxon>Hexapoda</taxon>
        <taxon>Insecta</taxon>
        <taxon>Pterygota</taxon>
        <taxon>Neoptera</taxon>
        <taxon>Endopterygota</taxon>
        <taxon>Coleoptera</taxon>
        <taxon>Polyphaga</taxon>
        <taxon>Cucujiformia</taxon>
        <taxon>Tenebrionidae</taxon>
        <taxon>Zophobas</taxon>
    </lineage>
</organism>
<sequence>MLPFVHRTHHHPLSNPAVPSPPTTHRRPRHHYDPLAPFVCHHPTTKSVHLPASRSLFVQVWLAALNTNDPPAGLLPSTTTLAFNGWSQPEPWKSERCRCCHSCRQECRFFHHSTCSQRSERQKPAALKIAFAIIIINKWVCVFMVARRRQFAACEKFVFAVKLIFAQKIPMGGKREDGLWDRAVANAISWLRVFGWGMGKGRAIME</sequence>
<name>A0AA38IK64_9CUCU</name>
<feature type="region of interest" description="Disordered" evidence="1">
    <location>
        <begin position="1"/>
        <end position="28"/>
    </location>
</feature>
<feature type="compositionally biased region" description="Basic residues" evidence="1">
    <location>
        <begin position="1"/>
        <end position="12"/>
    </location>
</feature>
<gene>
    <name evidence="2" type="ORF">Zmor_014639</name>
</gene>
<keyword evidence="3" id="KW-1185">Reference proteome</keyword>
<dbReference type="Proteomes" id="UP001168821">
    <property type="component" value="Unassembled WGS sequence"/>
</dbReference>
<protein>
    <submittedName>
        <fullName evidence="2">Uncharacterized protein</fullName>
    </submittedName>
</protein>
<dbReference type="AlphaFoldDB" id="A0AA38IK64"/>
<evidence type="ECO:0000313" key="3">
    <source>
        <dbReference type="Proteomes" id="UP001168821"/>
    </source>
</evidence>